<name>A0A0C3FYJ3_PILCF</name>
<dbReference type="STRING" id="765440.A0A0C3FYJ3"/>
<dbReference type="HOGENOM" id="CLU_045794_0_0_1"/>
<dbReference type="Pfam" id="PF02353">
    <property type="entry name" value="CMAS"/>
    <property type="match status" value="1"/>
</dbReference>
<dbReference type="PANTHER" id="PTHR43832">
    <property type="match status" value="1"/>
</dbReference>
<reference evidence="3 4" key="1">
    <citation type="submission" date="2014-04" db="EMBL/GenBank/DDBJ databases">
        <authorList>
            <consortium name="DOE Joint Genome Institute"/>
            <person name="Kuo A."/>
            <person name="Tarkka M."/>
            <person name="Buscot F."/>
            <person name="Kohler A."/>
            <person name="Nagy L.G."/>
            <person name="Floudas D."/>
            <person name="Copeland A."/>
            <person name="Barry K.W."/>
            <person name="Cichocki N."/>
            <person name="Veneault-Fourrey C."/>
            <person name="LaButti K."/>
            <person name="Lindquist E.A."/>
            <person name="Lipzen A."/>
            <person name="Lundell T."/>
            <person name="Morin E."/>
            <person name="Murat C."/>
            <person name="Sun H."/>
            <person name="Tunlid A."/>
            <person name="Henrissat B."/>
            <person name="Grigoriev I.V."/>
            <person name="Hibbett D.S."/>
            <person name="Martin F."/>
            <person name="Nordberg H.P."/>
            <person name="Cantor M.N."/>
            <person name="Hua S.X."/>
        </authorList>
    </citation>
    <scope>NUCLEOTIDE SEQUENCE [LARGE SCALE GENOMIC DNA]</scope>
    <source>
        <strain evidence="3 4">F 1598</strain>
    </source>
</reference>
<dbReference type="PANTHER" id="PTHR43832:SF1">
    <property type="entry name" value="S-ADENOSYL-L-METHIONINE-DEPENDENT METHYLTRANSFERASES SUPERFAMILY PROTEIN"/>
    <property type="match status" value="1"/>
</dbReference>
<dbReference type="Proteomes" id="UP000054166">
    <property type="component" value="Unassembled WGS sequence"/>
</dbReference>
<dbReference type="InterPro" id="IPR029063">
    <property type="entry name" value="SAM-dependent_MTases_sf"/>
</dbReference>
<dbReference type="EMBL" id="KN832991">
    <property type="protein sequence ID" value="KIM83311.1"/>
    <property type="molecule type" value="Genomic_DNA"/>
</dbReference>
<dbReference type="SUPFAM" id="SSF53335">
    <property type="entry name" value="S-adenosyl-L-methionine-dependent methyltransferases"/>
    <property type="match status" value="1"/>
</dbReference>
<comment type="similarity">
    <text evidence="1">Belongs to the CFA/CMAS family.</text>
</comment>
<evidence type="ECO:0000313" key="3">
    <source>
        <dbReference type="EMBL" id="KIM83311.1"/>
    </source>
</evidence>
<evidence type="ECO:0000256" key="1">
    <source>
        <dbReference type="ARBA" id="ARBA00010815"/>
    </source>
</evidence>
<evidence type="ECO:0000256" key="2">
    <source>
        <dbReference type="SAM" id="MobiDB-lite"/>
    </source>
</evidence>
<reference evidence="4" key="2">
    <citation type="submission" date="2015-01" db="EMBL/GenBank/DDBJ databases">
        <title>Evolutionary Origins and Diversification of the Mycorrhizal Mutualists.</title>
        <authorList>
            <consortium name="DOE Joint Genome Institute"/>
            <consortium name="Mycorrhizal Genomics Consortium"/>
            <person name="Kohler A."/>
            <person name="Kuo A."/>
            <person name="Nagy L.G."/>
            <person name="Floudas D."/>
            <person name="Copeland A."/>
            <person name="Barry K.W."/>
            <person name="Cichocki N."/>
            <person name="Veneault-Fourrey C."/>
            <person name="LaButti K."/>
            <person name="Lindquist E.A."/>
            <person name="Lipzen A."/>
            <person name="Lundell T."/>
            <person name="Morin E."/>
            <person name="Murat C."/>
            <person name="Riley R."/>
            <person name="Ohm R."/>
            <person name="Sun H."/>
            <person name="Tunlid A."/>
            <person name="Henrissat B."/>
            <person name="Grigoriev I.V."/>
            <person name="Hibbett D.S."/>
            <person name="Martin F."/>
        </authorList>
    </citation>
    <scope>NUCLEOTIDE SEQUENCE [LARGE SCALE GENOMIC DNA]</scope>
    <source>
        <strain evidence="4">F 1598</strain>
    </source>
</reference>
<protein>
    <recommendedName>
        <fullName evidence="5">Methyltransferase domain-containing protein</fullName>
    </recommendedName>
</protein>
<dbReference type="OrthoDB" id="506498at2759"/>
<keyword evidence="4" id="KW-1185">Reference proteome</keyword>
<dbReference type="Gene3D" id="3.40.50.150">
    <property type="entry name" value="Vaccinia Virus protein VP39"/>
    <property type="match status" value="1"/>
</dbReference>
<gene>
    <name evidence="3" type="ORF">PILCRDRAFT_7253</name>
</gene>
<feature type="region of interest" description="Disordered" evidence="2">
    <location>
        <begin position="224"/>
        <end position="246"/>
    </location>
</feature>
<feature type="compositionally biased region" description="Pro residues" evidence="2">
    <location>
        <begin position="224"/>
        <end position="234"/>
    </location>
</feature>
<evidence type="ECO:0008006" key="5">
    <source>
        <dbReference type="Google" id="ProtNLM"/>
    </source>
</evidence>
<organism evidence="3 4">
    <name type="scientific">Piloderma croceum (strain F 1598)</name>
    <dbReference type="NCBI Taxonomy" id="765440"/>
    <lineage>
        <taxon>Eukaryota</taxon>
        <taxon>Fungi</taxon>
        <taxon>Dikarya</taxon>
        <taxon>Basidiomycota</taxon>
        <taxon>Agaricomycotina</taxon>
        <taxon>Agaricomycetes</taxon>
        <taxon>Agaricomycetidae</taxon>
        <taxon>Atheliales</taxon>
        <taxon>Atheliaceae</taxon>
        <taxon>Piloderma</taxon>
    </lineage>
</organism>
<dbReference type="AlphaFoldDB" id="A0A0C3FYJ3"/>
<proteinExistence type="inferred from homology"/>
<dbReference type="CDD" id="cd02440">
    <property type="entry name" value="AdoMet_MTases"/>
    <property type="match status" value="1"/>
</dbReference>
<evidence type="ECO:0000313" key="4">
    <source>
        <dbReference type="Proteomes" id="UP000054166"/>
    </source>
</evidence>
<dbReference type="InParanoid" id="A0A0C3FYJ3"/>
<sequence>MALTDSVLNLAYSLLDNGLIPDFLLRPIARFLSRQRLRQIDKRSFEANHAAKIEFIHHLRTRADIAICTKEANQQHYQIPTKFILSCLGPHAKYSACLYPTGKETLAQAELLMLESYCHKAKLGGGLDVLDLGCGWGSLALYLAQKYPTSRITALSNSSSQKTYIENKATERGLTNLEVITADVNTFDFEGKKYFDRILSIEMFEHMKNYEALLCKISSWLRPHPPPNPNPNSPNTPNSTPDSPKAMFVHRDKPYHFEEDGGWMGRTFFSGGTMPSHDLLLYFQKDLTHLQSWYLNGKHYTRTLEDWLARQDMNAREGMGELVRAYAQGEQGGGEGRKVFYRFRVFYIACSEFFGLNGGEEWGIGHYLFKAKDHRSSSSR</sequence>
<feature type="compositionally biased region" description="Low complexity" evidence="2">
    <location>
        <begin position="235"/>
        <end position="244"/>
    </location>
</feature>
<accession>A0A0C3FYJ3</accession>